<dbReference type="SUPFAM" id="SSF52210">
    <property type="entry name" value="Succinyl-CoA synthetase domains"/>
    <property type="match status" value="1"/>
</dbReference>
<dbReference type="EMBL" id="LMBR01000213">
    <property type="protein sequence ID" value="KUL21018.1"/>
    <property type="molecule type" value="Genomic_DNA"/>
</dbReference>
<evidence type="ECO:0000313" key="11">
    <source>
        <dbReference type="Proteomes" id="UP000053937"/>
    </source>
</evidence>
<dbReference type="SUPFAM" id="SSF56059">
    <property type="entry name" value="Glutathione synthetase ATP-binding domain-like"/>
    <property type="match status" value="1"/>
</dbReference>
<dbReference type="InterPro" id="IPR005811">
    <property type="entry name" value="SUCC_ACL_C"/>
</dbReference>
<protein>
    <recommendedName>
        <fullName evidence="7">Succinate--CoA ligase [ADP-forming] subunit beta</fullName>
        <ecNumber evidence="7">6.2.1.5</ecNumber>
    </recommendedName>
    <alternativeName>
        <fullName evidence="7">Succinyl-CoA synthetase subunit beta</fullName>
        <shortName evidence="7">SCS-beta</shortName>
    </alternativeName>
</protein>
<keyword evidence="3 7" id="KW-0436">Ligase</keyword>
<comment type="pathway">
    <text evidence="7">Carbohydrate metabolism; tricarboxylic acid cycle; succinate from succinyl-CoA (ligase route): step 1/1.</text>
</comment>
<comment type="cofactor">
    <cofactor evidence="7">
        <name>Mg(2+)</name>
        <dbReference type="ChEBI" id="CHEBI:18420"/>
    </cofactor>
    <text evidence="7">Binds 1 Mg(2+) ion per subunit.</text>
</comment>
<dbReference type="HAMAP" id="MF_00558">
    <property type="entry name" value="Succ_CoA_beta"/>
    <property type="match status" value="1"/>
</dbReference>
<name>A0A101J6C0_CHLLI</name>
<dbReference type="GO" id="GO:0004775">
    <property type="term" value="F:succinate-CoA ligase (ADP-forming) activity"/>
    <property type="evidence" value="ECO:0007669"/>
    <property type="project" value="UniProtKB-UniRule"/>
</dbReference>
<dbReference type="NCBIfam" id="TIGR01016">
    <property type="entry name" value="sucCoAbeta"/>
    <property type="match status" value="1"/>
</dbReference>
<dbReference type="PROSITE" id="PS01217">
    <property type="entry name" value="SUCCINYL_COA_LIG_3"/>
    <property type="match status" value="1"/>
</dbReference>
<evidence type="ECO:0000256" key="2">
    <source>
        <dbReference type="ARBA" id="ARBA00022532"/>
    </source>
</evidence>
<dbReference type="InterPro" id="IPR013650">
    <property type="entry name" value="ATP-grasp_succ-CoA_synth-type"/>
</dbReference>
<keyword evidence="5 7" id="KW-0547">Nucleotide-binding</keyword>
<dbReference type="GO" id="GO:0006104">
    <property type="term" value="P:succinyl-CoA metabolic process"/>
    <property type="evidence" value="ECO:0007669"/>
    <property type="project" value="TreeGrafter"/>
</dbReference>
<dbReference type="EC" id="6.2.1.5" evidence="7"/>
<dbReference type="InterPro" id="IPR011761">
    <property type="entry name" value="ATP-grasp"/>
</dbReference>
<dbReference type="Gene3D" id="3.30.1490.20">
    <property type="entry name" value="ATP-grasp fold, A domain"/>
    <property type="match status" value="1"/>
</dbReference>
<dbReference type="AlphaFoldDB" id="A0A101J6C0"/>
<feature type="binding site" evidence="7">
    <location>
        <position position="203"/>
    </location>
    <ligand>
        <name>Mg(2+)</name>
        <dbReference type="ChEBI" id="CHEBI:18420"/>
    </ligand>
</feature>
<feature type="binding site" evidence="7">
    <location>
        <position position="106"/>
    </location>
    <ligand>
        <name>ATP</name>
        <dbReference type="ChEBI" id="CHEBI:30616"/>
    </ligand>
</feature>
<feature type="binding site" evidence="7">
    <location>
        <position position="217"/>
    </location>
    <ligand>
        <name>Mg(2+)</name>
        <dbReference type="ChEBI" id="CHEBI:18420"/>
    </ligand>
</feature>
<accession>A0A101J6C0</accession>
<dbReference type="InterPro" id="IPR005809">
    <property type="entry name" value="Succ_CoA_ligase-like_bsu"/>
</dbReference>
<dbReference type="PIRSF" id="PIRSF001554">
    <property type="entry name" value="SucCS_beta"/>
    <property type="match status" value="1"/>
</dbReference>
<comment type="catalytic activity">
    <reaction evidence="7">
        <text>succinate + ATP + CoA = succinyl-CoA + ADP + phosphate</text>
        <dbReference type="Rhea" id="RHEA:17661"/>
        <dbReference type="ChEBI" id="CHEBI:30031"/>
        <dbReference type="ChEBI" id="CHEBI:30616"/>
        <dbReference type="ChEBI" id="CHEBI:43474"/>
        <dbReference type="ChEBI" id="CHEBI:57287"/>
        <dbReference type="ChEBI" id="CHEBI:57292"/>
        <dbReference type="ChEBI" id="CHEBI:456216"/>
        <dbReference type="EC" id="6.2.1.5"/>
    </reaction>
</comment>
<dbReference type="InterPro" id="IPR013815">
    <property type="entry name" value="ATP_grasp_subdomain_1"/>
</dbReference>
<comment type="similarity">
    <text evidence="1 7">Belongs to the succinate/malate CoA ligase beta subunit family.</text>
</comment>
<dbReference type="GO" id="GO:0005829">
    <property type="term" value="C:cytosol"/>
    <property type="evidence" value="ECO:0007669"/>
    <property type="project" value="TreeGrafter"/>
</dbReference>
<sequence>MNIHEYQGKDILKKFGVSVPRGIVAFSPDEAKQAAQQLFEEQSSPVVVVKAQIHAGGRGKAGGVKLAKSPDEALEIARQLLGATLVTHQTGPEGKQVSRLLVEEGMNIDREFYVGITLDRSTSRNVLMVSTEGGMEIEKVAEETPDKLLKIQVDPLYGLQGFQAREAAFFLGLEGEQFRNAVSFISALYRAYMTIDASLAEINPLVVTKEGRVLALDAKINFDGNALFRHKDFLELRDTNEEDPFEVEASKSNLNYVRLDGNVGCMVNGAGLAMATMDMIQLAGGRPANFLDVGGGASPETVEEGFKIILSDKNVRAILVNIFGGIVRCDRVAGGIIQAAQKIGLNLPVIVRLEGTNAEIAQKMLDESGLNLIAANGLHDAAAKVNQALAAG</sequence>
<dbReference type="GO" id="GO:0000287">
    <property type="term" value="F:magnesium ion binding"/>
    <property type="evidence" value="ECO:0007669"/>
    <property type="project" value="UniProtKB-UniRule"/>
</dbReference>
<dbReference type="GO" id="GO:0042709">
    <property type="term" value="C:succinate-CoA ligase complex"/>
    <property type="evidence" value="ECO:0007669"/>
    <property type="project" value="TreeGrafter"/>
</dbReference>
<feature type="binding site" evidence="7">
    <location>
        <begin position="325"/>
        <end position="327"/>
    </location>
    <ligand>
        <name>substrate</name>
        <note>ligand shared with subunit alpha</note>
    </ligand>
</feature>
<dbReference type="RefSeq" id="WP_059139449.1">
    <property type="nucleotide sequence ID" value="NZ_LMBR01000213.1"/>
</dbReference>
<dbReference type="PANTHER" id="PTHR11815:SF10">
    <property type="entry name" value="SUCCINATE--COA LIGASE [GDP-FORMING] SUBUNIT BETA, MITOCHONDRIAL"/>
    <property type="match status" value="1"/>
</dbReference>
<keyword evidence="7 8" id="KW-0067">ATP-binding</keyword>
<dbReference type="Pfam" id="PF00549">
    <property type="entry name" value="Ligase_CoA"/>
    <property type="match status" value="1"/>
</dbReference>
<evidence type="ECO:0000256" key="6">
    <source>
        <dbReference type="ARBA" id="ARBA00022842"/>
    </source>
</evidence>
<dbReference type="PROSITE" id="PS50975">
    <property type="entry name" value="ATP_GRASP"/>
    <property type="match status" value="1"/>
</dbReference>
<keyword evidence="2 7" id="KW-0816">Tricarboxylic acid cycle</keyword>
<evidence type="ECO:0000256" key="1">
    <source>
        <dbReference type="ARBA" id="ARBA00009182"/>
    </source>
</evidence>
<dbReference type="GO" id="GO:0006099">
    <property type="term" value="P:tricarboxylic acid cycle"/>
    <property type="evidence" value="ECO:0007669"/>
    <property type="project" value="UniProtKB-UniRule"/>
</dbReference>
<comment type="subunit">
    <text evidence="7">Heterotetramer of two alpha and two beta subunits.</text>
</comment>
<dbReference type="PANTHER" id="PTHR11815">
    <property type="entry name" value="SUCCINYL-COA SYNTHETASE BETA CHAIN"/>
    <property type="match status" value="1"/>
</dbReference>
<dbReference type="FunFam" id="3.30.470.20:FF:000002">
    <property type="entry name" value="Succinate--CoA ligase [ADP-forming] subunit beta"/>
    <property type="match status" value="1"/>
</dbReference>
<dbReference type="Gene3D" id="3.30.470.20">
    <property type="entry name" value="ATP-grasp fold, B domain"/>
    <property type="match status" value="1"/>
</dbReference>
<comment type="caution">
    <text evidence="10">The sequence shown here is derived from an EMBL/GenBank/DDBJ whole genome shotgun (WGS) entry which is preliminary data.</text>
</comment>
<dbReference type="InterPro" id="IPR017866">
    <property type="entry name" value="Succ-CoA_synthase_bsu_CS"/>
</dbReference>
<feature type="binding site" evidence="7">
    <location>
        <position position="111"/>
    </location>
    <ligand>
        <name>ATP</name>
        <dbReference type="ChEBI" id="CHEBI:30616"/>
    </ligand>
</feature>
<organism evidence="10 11">
    <name type="scientific">Chlorobium limicola</name>
    <dbReference type="NCBI Taxonomy" id="1092"/>
    <lineage>
        <taxon>Bacteria</taxon>
        <taxon>Pseudomonadati</taxon>
        <taxon>Chlorobiota</taxon>
        <taxon>Chlorobiia</taxon>
        <taxon>Chlorobiales</taxon>
        <taxon>Chlorobiaceae</taxon>
        <taxon>Chlorobium/Pelodictyon group</taxon>
        <taxon>Chlorobium</taxon>
    </lineage>
</organism>
<comment type="catalytic activity">
    <reaction evidence="7">
        <text>GTP + succinate + CoA = succinyl-CoA + GDP + phosphate</text>
        <dbReference type="Rhea" id="RHEA:22120"/>
        <dbReference type="ChEBI" id="CHEBI:30031"/>
        <dbReference type="ChEBI" id="CHEBI:37565"/>
        <dbReference type="ChEBI" id="CHEBI:43474"/>
        <dbReference type="ChEBI" id="CHEBI:57287"/>
        <dbReference type="ChEBI" id="CHEBI:57292"/>
        <dbReference type="ChEBI" id="CHEBI:58189"/>
    </reaction>
</comment>
<dbReference type="Pfam" id="PF08442">
    <property type="entry name" value="ATP-grasp_2"/>
    <property type="match status" value="1"/>
</dbReference>
<keyword evidence="11" id="KW-1185">Reference proteome</keyword>
<feature type="binding site" evidence="7">
    <location>
        <position position="103"/>
    </location>
    <ligand>
        <name>ATP</name>
        <dbReference type="ChEBI" id="CHEBI:30616"/>
    </ligand>
</feature>
<evidence type="ECO:0000256" key="3">
    <source>
        <dbReference type="ARBA" id="ARBA00022598"/>
    </source>
</evidence>
<feature type="binding site" evidence="7">
    <location>
        <position position="50"/>
    </location>
    <ligand>
        <name>ATP</name>
        <dbReference type="ChEBI" id="CHEBI:30616"/>
    </ligand>
</feature>
<keyword evidence="4 7" id="KW-0479">Metal-binding</keyword>
<reference evidence="10 11" key="1">
    <citation type="submission" date="2015-10" db="EMBL/GenBank/DDBJ databases">
        <title>Draft Genome Sequence of Chlorobium limicola strain Frasassi Growing under Artificial Lighting in the Frasassi Cave System.</title>
        <authorList>
            <person name="Mansor M."/>
            <person name="Macalady J."/>
        </authorList>
    </citation>
    <scope>NUCLEOTIDE SEQUENCE [LARGE SCALE GENOMIC DNA]</scope>
    <source>
        <strain evidence="10 11">Frasassi</strain>
    </source>
</reference>
<feature type="domain" description="ATP-grasp" evidence="9">
    <location>
        <begin position="9"/>
        <end position="231"/>
    </location>
</feature>
<feature type="binding site" evidence="7">
    <location>
        <position position="268"/>
    </location>
    <ligand>
        <name>substrate</name>
        <note>ligand shared with subunit alpha</note>
    </ligand>
</feature>
<evidence type="ECO:0000313" key="10">
    <source>
        <dbReference type="EMBL" id="KUL21018.1"/>
    </source>
</evidence>
<dbReference type="GO" id="GO:0004776">
    <property type="term" value="F:succinate-CoA ligase (GDP-forming) activity"/>
    <property type="evidence" value="ECO:0007669"/>
    <property type="project" value="RHEA"/>
</dbReference>
<evidence type="ECO:0000256" key="7">
    <source>
        <dbReference type="HAMAP-Rule" id="MF_00558"/>
    </source>
</evidence>
<dbReference type="FunFam" id="3.30.1490.20:FF:000002">
    <property type="entry name" value="Succinate--CoA ligase [ADP-forming] subunit beta"/>
    <property type="match status" value="1"/>
</dbReference>
<dbReference type="OrthoDB" id="9802602at2"/>
<feature type="binding site" evidence="7">
    <location>
        <begin position="57"/>
        <end position="59"/>
    </location>
    <ligand>
        <name>ATP</name>
        <dbReference type="ChEBI" id="CHEBI:30616"/>
    </ligand>
</feature>
<evidence type="ECO:0000259" key="9">
    <source>
        <dbReference type="PROSITE" id="PS50975"/>
    </source>
</evidence>
<dbReference type="InterPro" id="IPR016102">
    <property type="entry name" value="Succinyl-CoA_synth-like"/>
</dbReference>
<gene>
    <name evidence="7 10" type="primary">sucC</name>
    <name evidence="10" type="ORF">ASB62_08380</name>
</gene>
<evidence type="ECO:0000256" key="8">
    <source>
        <dbReference type="PROSITE-ProRule" id="PRU00409"/>
    </source>
</evidence>
<evidence type="ECO:0000256" key="4">
    <source>
        <dbReference type="ARBA" id="ARBA00022723"/>
    </source>
</evidence>
<proteinExistence type="inferred from homology"/>
<dbReference type="GO" id="GO:0005524">
    <property type="term" value="F:ATP binding"/>
    <property type="evidence" value="ECO:0007669"/>
    <property type="project" value="UniProtKB-UniRule"/>
</dbReference>
<dbReference type="NCBIfam" id="NF001913">
    <property type="entry name" value="PRK00696.1"/>
    <property type="match status" value="1"/>
</dbReference>
<comment type="function">
    <text evidence="7">Succinyl-CoA synthetase functions in the citric acid cycle (TCA), coupling the hydrolysis of succinyl-CoA to the synthesis of either ATP or GTP and thus represents the only step of substrate-level phosphorylation in the TCA. The beta subunit provides nucleotide specificity of the enzyme and binds the substrate succinate, while the binding sites for coenzyme A and phosphate are found in the alpha subunit.</text>
</comment>
<dbReference type="FunFam" id="3.40.50.261:FF:000001">
    <property type="entry name" value="Succinate--CoA ligase [ADP-forming] subunit beta"/>
    <property type="match status" value="1"/>
</dbReference>
<dbReference type="UniPathway" id="UPA00223">
    <property type="reaction ID" value="UER00999"/>
</dbReference>
<evidence type="ECO:0000256" key="5">
    <source>
        <dbReference type="ARBA" id="ARBA00022741"/>
    </source>
</evidence>
<keyword evidence="6 7" id="KW-0460">Magnesium</keyword>
<dbReference type="Gene3D" id="3.40.50.261">
    <property type="entry name" value="Succinyl-CoA synthetase domains"/>
    <property type="match status" value="1"/>
</dbReference>
<dbReference type="Proteomes" id="UP000053937">
    <property type="component" value="Unassembled WGS sequence"/>
</dbReference>